<feature type="chain" id="PRO_5029799943" evidence="8">
    <location>
        <begin position="30"/>
        <end position="438"/>
    </location>
</feature>
<keyword evidence="3 5" id="KW-0378">Hydrolase</keyword>
<keyword evidence="4 5" id="KW-0720">Serine protease</keyword>
<feature type="compositionally biased region" description="Pro residues" evidence="6">
    <location>
        <begin position="410"/>
        <end position="438"/>
    </location>
</feature>
<protein>
    <submittedName>
        <fullName evidence="10">S8 family serine peptidase</fullName>
    </submittedName>
</protein>
<evidence type="ECO:0000256" key="6">
    <source>
        <dbReference type="SAM" id="MobiDB-lite"/>
    </source>
</evidence>
<dbReference type="InterPro" id="IPR050131">
    <property type="entry name" value="Peptidase_S8_subtilisin-like"/>
</dbReference>
<name>A0A7K1KS36_9ACTN</name>
<dbReference type="GO" id="GO:0006508">
    <property type="term" value="P:proteolysis"/>
    <property type="evidence" value="ECO:0007669"/>
    <property type="project" value="UniProtKB-KW"/>
</dbReference>
<dbReference type="InterPro" id="IPR015500">
    <property type="entry name" value="Peptidase_S8_subtilisin-rel"/>
</dbReference>
<dbReference type="PROSITE" id="PS51892">
    <property type="entry name" value="SUBTILASE"/>
    <property type="match status" value="1"/>
</dbReference>
<dbReference type="PROSITE" id="PS00136">
    <property type="entry name" value="SUBTILASE_ASP"/>
    <property type="match status" value="1"/>
</dbReference>
<sequence length="438" mass="44799">MLQRGRKLVGLVLALLLSAAVVLPGSAAAAPKPLAQEWWFPAWGVDDLLWPISKGAGVTVAVIDTGVQSNVPDLRNAVLPGMDAESGSGDGRTDGDTGELHGHGTAMASLIAAQGTGTGLVGVAPEAKILPIVGQSTDAYAKGIRYATDHGAKVVNLSQAVPGACPANLQESIAYALDKDVVIVAGAGNDGAGGNASNSPANCKGVLAVGAVDAQLRPWEKTQRQPYVTVAGPGVRAPVVVKSGKLISGSGTSAASALTSGAIALVRAKFPEMKNRELVRQLIASAKDVSDKGQDDRTGYGMVRPYRLLAQKAPQGSANPVFEDYDRWAKRHRPSARPKAEKDSDDGMSTGTIIGFGAIGAFWLVVLVIVFVIARRRRGKGGPPPGPPPFGPGAGPGVPPGFGQSGRPGFQPPVQPGQPPGQYQPPGPPQGGGPPTPR</sequence>
<evidence type="ECO:0000256" key="5">
    <source>
        <dbReference type="PROSITE-ProRule" id="PRU01240"/>
    </source>
</evidence>
<evidence type="ECO:0000256" key="2">
    <source>
        <dbReference type="ARBA" id="ARBA00022670"/>
    </source>
</evidence>
<dbReference type="InterPro" id="IPR036852">
    <property type="entry name" value="Peptidase_S8/S53_dom_sf"/>
</dbReference>
<proteinExistence type="inferred from homology"/>
<keyword evidence="7" id="KW-1133">Transmembrane helix</keyword>
<dbReference type="Pfam" id="PF00082">
    <property type="entry name" value="Peptidase_S8"/>
    <property type="match status" value="1"/>
</dbReference>
<feature type="signal peptide" evidence="8">
    <location>
        <begin position="1"/>
        <end position="29"/>
    </location>
</feature>
<dbReference type="AlphaFoldDB" id="A0A7K1KS36"/>
<evidence type="ECO:0000256" key="3">
    <source>
        <dbReference type="ARBA" id="ARBA00022801"/>
    </source>
</evidence>
<dbReference type="RefSeq" id="WP_156214009.1">
    <property type="nucleotide sequence ID" value="NZ_WOFH01000001.1"/>
</dbReference>
<dbReference type="Gene3D" id="3.40.50.200">
    <property type="entry name" value="Peptidase S8/S53 domain"/>
    <property type="match status" value="1"/>
</dbReference>
<evidence type="ECO:0000256" key="1">
    <source>
        <dbReference type="ARBA" id="ARBA00011073"/>
    </source>
</evidence>
<dbReference type="SUPFAM" id="SSF52743">
    <property type="entry name" value="Subtilisin-like"/>
    <property type="match status" value="1"/>
</dbReference>
<dbReference type="GO" id="GO:0004252">
    <property type="term" value="F:serine-type endopeptidase activity"/>
    <property type="evidence" value="ECO:0007669"/>
    <property type="project" value="UniProtKB-UniRule"/>
</dbReference>
<organism evidence="10 11">
    <name type="scientific">Actinomadura litoris</name>
    <dbReference type="NCBI Taxonomy" id="2678616"/>
    <lineage>
        <taxon>Bacteria</taxon>
        <taxon>Bacillati</taxon>
        <taxon>Actinomycetota</taxon>
        <taxon>Actinomycetes</taxon>
        <taxon>Streptosporangiales</taxon>
        <taxon>Thermomonosporaceae</taxon>
        <taxon>Actinomadura</taxon>
    </lineage>
</organism>
<keyword evidence="8" id="KW-0732">Signal</keyword>
<evidence type="ECO:0000259" key="9">
    <source>
        <dbReference type="Pfam" id="PF00082"/>
    </source>
</evidence>
<feature type="domain" description="Peptidase S8/S53" evidence="9">
    <location>
        <begin position="55"/>
        <end position="301"/>
    </location>
</feature>
<dbReference type="PANTHER" id="PTHR43806">
    <property type="entry name" value="PEPTIDASE S8"/>
    <property type="match status" value="1"/>
</dbReference>
<evidence type="ECO:0000256" key="4">
    <source>
        <dbReference type="ARBA" id="ARBA00022825"/>
    </source>
</evidence>
<evidence type="ECO:0000313" key="10">
    <source>
        <dbReference type="EMBL" id="MUN34998.1"/>
    </source>
</evidence>
<comment type="caution">
    <text evidence="10">The sequence shown here is derived from an EMBL/GenBank/DDBJ whole genome shotgun (WGS) entry which is preliminary data.</text>
</comment>
<reference evidence="10 11" key="1">
    <citation type="submission" date="2019-11" db="EMBL/GenBank/DDBJ databases">
        <authorList>
            <person name="Cao P."/>
        </authorList>
    </citation>
    <scope>NUCLEOTIDE SEQUENCE [LARGE SCALE GENOMIC DNA]</scope>
    <source>
        <strain evidence="10 11">NEAU-AAG5</strain>
    </source>
</reference>
<comment type="similarity">
    <text evidence="1 5">Belongs to the peptidase S8 family.</text>
</comment>
<accession>A0A7K1KS36</accession>
<evidence type="ECO:0000256" key="8">
    <source>
        <dbReference type="SAM" id="SignalP"/>
    </source>
</evidence>
<feature type="active site" description="Charge relay system" evidence="5">
    <location>
        <position position="253"/>
    </location>
</feature>
<dbReference type="Proteomes" id="UP000432015">
    <property type="component" value="Unassembled WGS sequence"/>
</dbReference>
<keyword evidence="11" id="KW-1185">Reference proteome</keyword>
<dbReference type="PRINTS" id="PR00723">
    <property type="entry name" value="SUBTILISIN"/>
</dbReference>
<feature type="compositionally biased region" description="Pro residues" evidence="6">
    <location>
        <begin position="382"/>
        <end position="391"/>
    </location>
</feature>
<evidence type="ECO:0000256" key="7">
    <source>
        <dbReference type="SAM" id="Phobius"/>
    </source>
</evidence>
<feature type="active site" description="Charge relay system" evidence="5">
    <location>
        <position position="64"/>
    </location>
</feature>
<gene>
    <name evidence="10" type="ORF">GNZ18_00045</name>
</gene>
<feature type="region of interest" description="Disordered" evidence="6">
    <location>
        <begin position="379"/>
        <end position="438"/>
    </location>
</feature>
<keyword evidence="7" id="KW-0812">Transmembrane</keyword>
<dbReference type="InterPro" id="IPR000209">
    <property type="entry name" value="Peptidase_S8/S53_dom"/>
</dbReference>
<keyword evidence="2 5" id="KW-0645">Protease</keyword>
<feature type="active site" description="Charge relay system" evidence="5">
    <location>
        <position position="103"/>
    </location>
</feature>
<dbReference type="InterPro" id="IPR023827">
    <property type="entry name" value="Peptidase_S8_Asp-AS"/>
</dbReference>
<evidence type="ECO:0000313" key="11">
    <source>
        <dbReference type="Proteomes" id="UP000432015"/>
    </source>
</evidence>
<dbReference type="PANTHER" id="PTHR43806:SF11">
    <property type="entry name" value="CEREVISIN-RELATED"/>
    <property type="match status" value="1"/>
</dbReference>
<dbReference type="EMBL" id="WOFH01000001">
    <property type="protein sequence ID" value="MUN34998.1"/>
    <property type="molecule type" value="Genomic_DNA"/>
</dbReference>
<feature type="transmembrane region" description="Helical" evidence="7">
    <location>
        <begin position="353"/>
        <end position="374"/>
    </location>
</feature>
<keyword evidence="7" id="KW-0472">Membrane</keyword>